<evidence type="ECO:0000256" key="6">
    <source>
        <dbReference type="ARBA" id="ARBA00022837"/>
    </source>
</evidence>
<dbReference type="Pfam" id="PF07519">
    <property type="entry name" value="Tannase"/>
    <property type="match status" value="1"/>
</dbReference>
<evidence type="ECO:0000256" key="1">
    <source>
        <dbReference type="ARBA" id="ARBA00006249"/>
    </source>
</evidence>
<dbReference type="GO" id="GO:0016787">
    <property type="term" value="F:hydrolase activity"/>
    <property type="evidence" value="ECO:0007669"/>
    <property type="project" value="UniProtKB-KW"/>
</dbReference>
<keyword evidence="2" id="KW-0719">Serine esterase</keyword>
<evidence type="ECO:0000256" key="5">
    <source>
        <dbReference type="ARBA" id="ARBA00022801"/>
    </source>
</evidence>
<evidence type="ECO:0000256" key="2">
    <source>
        <dbReference type="ARBA" id="ARBA00022487"/>
    </source>
</evidence>
<proteinExistence type="inferred from homology"/>
<feature type="signal peptide" evidence="8">
    <location>
        <begin position="1"/>
        <end position="22"/>
    </location>
</feature>
<comment type="caution">
    <text evidence="9">The sequence shown here is derived from an EMBL/GenBank/DDBJ whole genome shotgun (WGS) entry which is preliminary data.</text>
</comment>
<dbReference type="Proteomes" id="UP001595632">
    <property type="component" value="Unassembled WGS sequence"/>
</dbReference>
<dbReference type="Gene3D" id="3.40.50.1820">
    <property type="entry name" value="alpha/beta hydrolase"/>
    <property type="match status" value="1"/>
</dbReference>
<protein>
    <submittedName>
        <fullName evidence="9">Tannase/feruloyl esterase family alpha/beta hydrolase</fullName>
    </submittedName>
</protein>
<keyword evidence="10" id="KW-1185">Reference proteome</keyword>
<keyword evidence="6" id="KW-0106">Calcium</keyword>
<accession>A0ABV7GNA7</accession>
<evidence type="ECO:0000313" key="10">
    <source>
        <dbReference type="Proteomes" id="UP001595632"/>
    </source>
</evidence>
<dbReference type="RefSeq" id="WP_275632915.1">
    <property type="nucleotide sequence ID" value="NZ_JARGYD010000004.1"/>
</dbReference>
<dbReference type="PANTHER" id="PTHR33938">
    <property type="entry name" value="FERULOYL ESTERASE B-RELATED"/>
    <property type="match status" value="1"/>
</dbReference>
<sequence>MNTKTLLCAGTALFALAPAAWAADCAAMTDAAPEGVTITEAVQTEASEEINVAHCLLRGVMDERTGMDGKPYAIRFELRMPDDWQGRFMHQFNGGNDGAVVPALGEGTGVAMGNPALARGMAVVSSDAGHDGEANPEAGLAGSNMFGFDFEARRDYGYGAVAKLHPVALELVETYYGHAPDYVYGFGRSNGGRHAMVAAERMPDAFDGLLAGYPGFNLPKAALQHAWDVQSFRSVGNSLATAFSADELAAVATRVAEACDGLDGLEDGMIFDVEGCQDAFDPATMACSAGQNSACLSEDKVAALQRIHAGPTDSSGTALYSDWVWDTGIATANWRFWKLESPIPPWGKKPLIAIMGSGSLAQIFTTPPTQVAGDPESLEAYLMAFDFDTDADGIWATSDAFPESPMEVMTPPSAADPTLDGMEAAGSKLIVFHGVSDPVFSFKDTATWYARLMENNAAASDFVRLYAIPGMPHGQGGNAPDEVDMLGALIAWVEDGAAPGPLTATIRQGNEEADTGNLGATRPLCPWPRHAQFTGNDPMSAASFSCE</sequence>
<gene>
    <name evidence="9" type="ORF">ACFOGP_09455</name>
</gene>
<organism evidence="9 10">
    <name type="scientific">Psychromarinibacter halotolerans</name>
    <dbReference type="NCBI Taxonomy" id="1775175"/>
    <lineage>
        <taxon>Bacteria</taxon>
        <taxon>Pseudomonadati</taxon>
        <taxon>Pseudomonadota</taxon>
        <taxon>Alphaproteobacteria</taxon>
        <taxon>Rhodobacterales</taxon>
        <taxon>Paracoccaceae</taxon>
        <taxon>Psychromarinibacter</taxon>
    </lineage>
</organism>
<keyword evidence="4 8" id="KW-0732">Signal</keyword>
<dbReference type="InterPro" id="IPR011118">
    <property type="entry name" value="Tannase/feruloyl_esterase"/>
</dbReference>
<evidence type="ECO:0000256" key="4">
    <source>
        <dbReference type="ARBA" id="ARBA00022729"/>
    </source>
</evidence>
<dbReference type="SUPFAM" id="SSF53474">
    <property type="entry name" value="alpha/beta-Hydrolases"/>
    <property type="match status" value="1"/>
</dbReference>
<comment type="similarity">
    <text evidence="1">Belongs to the tannase family.</text>
</comment>
<evidence type="ECO:0000256" key="3">
    <source>
        <dbReference type="ARBA" id="ARBA00022723"/>
    </source>
</evidence>
<dbReference type="InterPro" id="IPR029058">
    <property type="entry name" value="AB_hydrolase_fold"/>
</dbReference>
<evidence type="ECO:0000256" key="7">
    <source>
        <dbReference type="ARBA" id="ARBA00023157"/>
    </source>
</evidence>
<reference evidence="10" key="1">
    <citation type="journal article" date="2019" name="Int. J. Syst. Evol. Microbiol.">
        <title>The Global Catalogue of Microorganisms (GCM) 10K type strain sequencing project: providing services to taxonomists for standard genome sequencing and annotation.</title>
        <authorList>
            <consortium name="The Broad Institute Genomics Platform"/>
            <consortium name="The Broad Institute Genome Sequencing Center for Infectious Disease"/>
            <person name="Wu L."/>
            <person name="Ma J."/>
        </authorList>
    </citation>
    <scope>NUCLEOTIDE SEQUENCE [LARGE SCALE GENOMIC DNA]</scope>
    <source>
        <strain evidence="10">KCTC 52366</strain>
    </source>
</reference>
<keyword evidence="3" id="KW-0479">Metal-binding</keyword>
<evidence type="ECO:0000256" key="8">
    <source>
        <dbReference type="SAM" id="SignalP"/>
    </source>
</evidence>
<keyword evidence="7" id="KW-1015">Disulfide bond</keyword>
<name>A0ABV7GNA7_9RHOB</name>
<dbReference type="PANTHER" id="PTHR33938:SF15">
    <property type="entry name" value="FERULOYL ESTERASE B-RELATED"/>
    <property type="match status" value="1"/>
</dbReference>
<dbReference type="EMBL" id="JBHRTB010000010">
    <property type="protein sequence ID" value="MFC3142935.1"/>
    <property type="molecule type" value="Genomic_DNA"/>
</dbReference>
<feature type="chain" id="PRO_5047184670" evidence="8">
    <location>
        <begin position="23"/>
        <end position="547"/>
    </location>
</feature>
<keyword evidence="5 9" id="KW-0378">Hydrolase</keyword>
<evidence type="ECO:0000313" key="9">
    <source>
        <dbReference type="EMBL" id="MFC3142935.1"/>
    </source>
</evidence>